<name>A0A412H6M4_9BACT</name>
<dbReference type="Pfam" id="PF04450">
    <property type="entry name" value="BSP"/>
    <property type="match status" value="1"/>
</dbReference>
<comment type="caution">
    <text evidence="2">The sequence shown here is derived from an EMBL/GenBank/DDBJ whole genome shotgun (WGS) entry which is preliminary data.</text>
</comment>
<keyword evidence="1" id="KW-0732">Signal</keyword>
<dbReference type="Proteomes" id="UP000285750">
    <property type="component" value="Unassembled WGS sequence"/>
</dbReference>
<organism evidence="2 3">
    <name type="scientific">Phocaeicola plebeius</name>
    <dbReference type="NCBI Taxonomy" id="310297"/>
    <lineage>
        <taxon>Bacteria</taxon>
        <taxon>Pseudomonadati</taxon>
        <taxon>Bacteroidota</taxon>
        <taxon>Bacteroidia</taxon>
        <taxon>Bacteroidales</taxon>
        <taxon>Bacteroidaceae</taxon>
        <taxon>Phocaeicola</taxon>
    </lineage>
</organism>
<evidence type="ECO:0000313" key="2">
    <source>
        <dbReference type="EMBL" id="RGS07980.1"/>
    </source>
</evidence>
<dbReference type="PROSITE" id="PS51257">
    <property type="entry name" value="PROKAR_LIPOPROTEIN"/>
    <property type="match status" value="1"/>
</dbReference>
<evidence type="ECO:0000313" key="3">
    <source>
        <dbReference type="Proteomes" id="UP000285750"/>
    </source>
</evidence>
<proteinExistence type="predicted"/>
<reference evidence="2 3" key="1">
    <citation type="submission" date="2018-08" db="EMBL/GenBank/DDBJ databases">
        <title>A genome reference for cultivated species of the human gut microbiota.</title>
        <authorList>
            <person name="Zou Y."/>
            <person name="Xue W."/>
            <person name="Luo G."/>
        </authorList>
    </citation>
    <scope>NUCLEOTIDE SEQUENCE [LARGE SCALE GENOMIC DNA]</scope>
    <source>
        <strain evidence="2 3">AF24-16AC</strain>
    </source>
</reference>
<protein>
    <recommendedName>
        <fullName evidence="4">Plant Basic Secretory Protein</fullName>
    </recommendedName>
</protein>
<evidence type="ECO:0008006" key="4">
    <source>
        <dbReference type="Google" id="ProtNLM"/>
    </source>
</evidence>
<dbReference type="AlphaFoldDB" id="A0A412H6M4"/>
<dbReference type="EMBL" id="QRUY01000012">
    <property type="protein sequence ID" value="RGS07980.1"/>
    <property type="molecule type" value="Genomic_DNA"/>
</dbReference>
<evidence type="ECO:0000256" key="1">
    <source>
        <dbReference type="SAM" id="SignalP"/>
    </source>
</evidence>
<gene>
    <name evidence="2" type="ORF">DWY14_06940</name>
</gene>
<feature type="signal peptide" evidence="1">
    <location>
        <begin position="1"/>
        <end position="25"/>
    </location>
</feature>
<accession>A0A412H6M4</accession>
<dbReference type="InterPro" id="IPR007541">
    <property type="entry name" value="Uncharacterised_BSP"/>
</dbReference>
<feature type="chain" id="PRO_5019033685" description="Plant Basic Secretory Protein" evidence="1">
    <location>
        <begin position="26"/>
        <end position="402"/>
    </location>
</feature>
<dbReference type="PANTHER" id="PTHR33321">
    <property type="match status" value="1"/>
</dbReference>
<dbReference type="PANTHER" id="PTHR33321:SF12">
    <property type="entry name" value="PLANT BASIC SECRETORY PROTEIN (BSP) FAMILY PROTEIN"/>
    <property type="match status" value="1"/>
</dbReference>
<sequence length="402" mass="44433">MKDMRTLLICLMALGLFTTSSCVNEGGQVFGELPEGVVPVSGEALEARGAIYNKDLNELKIMWQTTADAKSYKGVEVSFMALNGLSKSVKIMANPNFASSYDYFTVVTKNPSTVQYRCIWNKDGAEEVSEWASAENLTLTNVTSSEVFFDIMPPTYKLVTESAVTPEIAAAYDNIVGKTDEEKKAYYTKVLQLVLSSMYYSSVDAKQQPVPWLKCILGPMDYAGAVAYVSGDSEGPLMRMSSEYVGQVNNGAVSMDDATFEIRGVLIHEFTHLVQKTGAVDSNQPSCIEGMADAVRSACGGVTDANRINTALNSGAYYDENRKSGNTPCPYIWQLPYGTSGYFMNWLRTYDGDFLRKLTVSIVQLGSQWSLEKAVQYILGENYKIEDLWKEYVEDAKSENVK</sequence>